<reference evidence="2 3" key="1">
    <citation type="journal article" date="2010" name="Proc. Natl. Acad. Sci. U.S.A.">
        <title>Insights into evolution of multicellular fungi from the assembled chromosomes of the mushroom Coprinopsis cinerea (Coprinus cinereus).</title>
        <authorList>
            <person name="Stajich J.E."/>
            <person name="Wilke S.K."/>
            <person name="Ahren D."/>
            <person name="Au C.H."/>
            <person name="Birren B.W."/>
            <person name="Borodovsky M."/>
            <person name="Burns C."/>
            <person name="Canback B."/>
            <person name="Casselton L.A."/>
            <person name="Cheng C.K."/>
            <person name="Deng J."/>
            <person name="Dietrich F.S."/>
            <person name="Fargo D.C."/>
            <person name="Farman M.L."/>
            <person name="Gathman A.C."/>
            <person name="Goldberg J."/>
            <person name="Guigo R."/>
            <person name="Hoegger P.J."/>
            <person name="Hooker J.B."/>
            <person name="Huggins A."/>
            <person name="James T.Y."/>
            <person name="Kamada T."/>
            <person name="Kilaru S."/>
            <person name="Kodira C."/>
            <person name="Kues U."/>
            <person name="Kupfer D."/>
            <person name="Kwan H.S."/>
            <person name="Lomsadze A."/>
            <person name="Li W."/>
            <person name="Lilly W.W."/>
            <person name="Ma L.J."/>
            <person name="Mackey A.J."/>
            <person name="Manning G."/>
            <person name="Martin F."/>
            <person name="Muraguchi H."/>
            <person name="Natvig D.O."/>
            <person name="Palmerini H."/>
            <person name="Ramesh M.A."/>
            <person name="Rehmeyer C.J."/>
            <person name="Roe B.A."/>
            <person name="Shenoy N."/>
            <person name="Stanke M."/>
            <person name="Ter-Hovhannisyan V."/>
            <person name="Tunlid A."/>
            <person name="Velagapudi R."/>
            <person name="Vision T.J."/>
            <person name="Zeng Q."/>
            <person name="Zolan M.E."/>
            <person name="Pukkila P.J."/>
        </authorList>
    </citation>
    <scope>NUCLEOTIDE SEQUENCE [LARGE SCALE GENOMIC DNA]</scope>
    <source>
        <strain evidence="3">Okayama-7 / 130 / ATCC MYA-4618 / FGSC 9003</strain>
    </source>
</reference>
<dbReference type="VEuPathDB" id="FungiDB:CC1G_12251"/>
<accession>A8P768</accession>
<protein>
    <submittedName>
        <fullName evidence="2">Uncharacterized protein</fullName>
    </submittedName>
</protein>
<dbReference type="GeneID" id="6015914"/>
<dbReference type="Proteomes" id="UP000001861">
    <property type="component" value="Unassembled WGS sequence"/>
</dbReference>
<dbReference type="InParanoid" id="A8P768"/>
<proteinExistence type="predicted"/>
<comment type="caution">
    <text evidence="2">The sequence shown here is derived from an EMBL/GenBank/DDBJ whole genome shotgun (WGS) entry which is preliminary data.</text>
</comment>
<dbReference type="RefSeq" id="XP_001839303.1">
    <property type="nucleotide sequence ID" value="XM_001839251.1"/>
</dbReference>
<name>A8P768_COPC7</name>
<organism evidence="2 3">
    <name type="scientific">Coprinopsis cinerea (strain Okayama-7 / 130 / ATCC MYA-4618 / FGSC 9003)</name>
    <name type="common">Inky cap fungus</name>
    <name type="synonym">Hormographiella aspergillata</name>
    <dbReference type="NCBI Taxonomy" id="240176"/>
    <lineage>
        <taxon>Eukaryota</taxon>
        <taxon>Fungi</taxon>
        <taxon>Dikarya</taxon>
        <taxon>Basidiomycota</taxon>
        <taxon>Agaricomycotina</taxon>
        <taxon>Agaricomycetes</taxon>
        <taxon>Agaricomycetidae</taxon>
        <taxon>Agaricales</taxon>
        <taxon>Agaricineae</taxon>
        <taxon>Psathyrellaceae</taxon>
        <taxon>Coprinopsis</taxon>
    </lineage>
</organism>
<keyword evidence="3" id="KW-1185">Reference proteome</keyword>
<evidence type="ECO:0000313" key="3">
    <source>
        <dbReference type="Proteomes" id="UP000001861"/>
    </source>
</evidence>
<feature type="region of interest" description="Disordered" evidence="1">
    <location>
        <begin position="24"/>
        <end position="47"/>
    </location>
</feature>
<evidence type="ECO:0000313" key="2">
    <source>
        <dbReference type="EMBL" id="EAU82514.1"/>
    </source>
</evidence>
<dbReference type="AlphaFoldDB" id="A8P768"/>
<sequence>MTANYLSVRGTAFMKENTWAGQLLRSSGQGRMPSRKPSQSRLEPDAGDQVRIRAGWELASAACPMLTPRLSSLPPPALTSSETAQA</sequence>
<evidence type="ECO:0000256" key="1">
    <source>
        <dbReference type="SAM" id="MobiDB-lite"/>
    </source>
</evidence>
<gene>
    <name evidence="2" type="ORF">CC1G_12251</name>
</gene>
<dbReference type="EMBL" id="AACS02000005">
    <property type="protein sequence ID" value="EAU82514.1"/>
    <property type="molecule type" value="Genomic_DNA"/>
</dbReference>
<dbReference type="KEGG" id="cci:CC1G_12251"/>